<evidence type="ECO:0000313" key="6">
    <source>
        <dbReference type="EMBL" id="AEI49696.1"/>
    </source>
</evidence>
<evidence type="ECO:0000256" key="5">
    <source>
        <dbReference type="ARBA" id="ARBA00023014"/>
    </source>
</evidence>
<dbReference type="Proteomes" id="UP000000493">
    <property type="component" value="Chromosome"/>
</dbReference>
<keyword evidence="7" id="KW-1185">Reference proteome</keyword>
<dbReference type="InterPro" id="IPR039650">
    <property type="entry name" value="HdrA-like"/>
</dbReference>
<dbReference type="PANTHER" id="PTHR43498">
    <property type="entry name" value="FERREDOXIN:COB-COM HETERODISULFIDE REDUCTASE SUBUNIT A"/>
    <property type="match status" value="1"/>
</dbReference>
<accession>A0A7U3ZM03</accession>
<dbReference type="GO" id="GO:0051539">
    <property type="term" value="F:4 iron, 4 sulfur cluster binding"/>
    <property type="evidence" value="ECO:0007669"/>
    <property type="project" value="UniProtKB-KW"/>
</dbReference>
<sequence length="451" mass="48427">MERRDFLKAGALTALLPSEPTAYSPALYKAMTVTEPGRELPIVKETDVIVCGGGPAGIGAALSAARSGAKTTLIEVHGCLGGVWTASLLSNIIDHEGKPGLMKEIIDRMDATGAQYTAKKYDAETMKWVLEEMCKEAGVEVRLHTRVTAAYRDKHNLIDYIATESFSGREAWKAKVFIDTTGNGELAARAGCGFEVGEPGTGRVQPMSLMVILSGLNEAQMVAEGYIKGPGKEGSPSEPGKKKLHADILKAGIDASYTMPTFFAIRPDMVALMVNHQYGVSAMDAGAISKATLEARNEVNRIVNALRSQGGMWANMRIVTTATQIGIREGRRIHGLYTLTKEDLIRGATFDDGVCTVRFVVDIHSLVKGEGGGYGSNGVKMKPYQIPLRSLIAKDVNNLMMAGRCISGDFYAHASYRVTGNAVPMGEAAGKVAAKAALTKRLPKDVEWREV</sequence>
<evidence type="ECO:0000256" key="1">
    <source>
        <dbReference type="ARBA" id="ARBA00022485"/>
    </source>
</evidence>
<dbReference type="AlphaFoldDB" id="A0A7U3ZM03"/>
<name>A0A7U3ZM03_RUNSL</name>
<dbReference type="GO" id="GO:0046872">
    <property type="term" value="F:metal ion binding"/>
    <property type="evidence" value="ECO:0007669"/>
    <property type="project" value="UniProtKB-KW"/>
</dbReference>
<dbReference type="GO" id="GO:0016491">
    <property type="term" value="F:oxidoreductase activity"/>
    <property type="evidence" value="ECO:0007669"/>
    <property type="project" value="UniProtKB-KW"/>
</dbReference>
<keyword evidence="4" id="KW-0408">Iron</keyword>
<evidence type="ECO:0000256" key="3">
    <source>
        <dbReference type="ARBA" id="ARBA00023002"/>
    </source>
</evidence>
<keyword evidence="5" id="KW-0411">Iron-sulfur</keyword>
<reference evidence="6 7" key="2">
    <citation type="journal article" date="2012" name="Stand. Genomic Sci.">
        <title>Complete genome sequence of the aquatic bacterium Runella slithyformis type strain (LSU 4(T)).</title>
        <authorList>
            <person name="Copeland A."/>
            <person name="Zhang X."/>
            <person name="Misra M."/>
            <person name="Lapidus A."/>
            <person name="Nolan M."/>
            <person name="Lucas S."/>
            <person name="Deshpande S."/>
            <person name="Cheng J.F."/>
            <person name="Tapia R."/>
            <person name="Goodwin L.A."/>
            <person name="Pitluck S."/>
            <person name="Liolios K."/>
            <person name="Pagani I."/>
            <person name="Ivanova N."/>
            <person name="Mikhailova N."/>
            <person name="Pati A."/>
            <person name="Chen A."/>
            <person name="Palaniappan K."/>
            <person name="Land M."/>
            <person name="Hauser L."/>
            <person name="Pan C."/>
            <person name="Jeffries C.D."/>
            <person name="Detter J.C."/>
            <person name="Brambilla E.M."/>
            <person name="Rohde M."/>
            <person name="Djao O.D."/>
            <person name="Goker M."/>
            <person name="Sikorski J."/>
            <person name="Tindall B.J."/>
            <person name="Woyke T."/>
            <person name="Bristow J."/>
            <person name="Eisen J.A."/>
            <person name="Markowitz V."/>
            <person name="Hugenholtz P."/>
            <person name="Kyrpides N.C."/>
            <person name="Klenk H.P."/>
            <person name="Mavromatis K."/>
        </authorList>
    </citation>
    <scope>NUCLEOTIDE SEQUENCE [LARGE SCALE GENOMIC DNA]</scope>
    <source>
        <strain evidence="7">ATCC 29530 / DSM 19594 / LMG 11500 / NCIMB 11436 / LSU 4</strain>
    </source>
</reference>
<keyword evidence="2" id="KW-0479">Metal-binding</keyword>
<dbReference type="Gene3D" id="3.50.50.60">
    <property type="entry name" value="FAD/NAD(P)-binding domain"/>
    <property type="match status" value="1"/>
</dbReference>
<evidence type="ECO:0000313" key="7">
    <source>
        <dbReference type="Proteomes" id="UP000000493"/>
    </source>
</evidence>
<reference evidence="7" key="1">
    <citation type="submission" date="2011-06" db="EMBL/GenBank/DDBJ databases">
        <title>The complete genome of chromosome of Runella slithyformis DSM 19594.</title>
        <authorList>
            <consortium name="US DOE Joint Genome Institute (JGI-PGF)"/>
            <person name="Lucas S."/>
            <person name="Han J."/>
            <person name="Lapidus A."/>
            <person name="Bruce D."/>
            <person name="Goodwin L."/>
            <person name="Pitluck S."/>
            <person name="Peters L."/>
            <person name="Kyrpides N."/>
            <person name="Mavromatis K."/>
            <person name="Ivanova N."/>
            <person name="Ovchinnikova G."/>
            <person name="Zhang X."/>
            <person name="Misra M."/>
            <person name="Detter J.C."/>
            <person name="Tapia R."/>
            <person name="Han C."/>
            <person name="Land M."/>
            <person name="Hauser L."/>
            <person name="Markowitz V."/>
            <person name="Cheng J.-F."/>
            <person name="Hugenholtz P."/>
            <person name="Woyke T."/>
            <person name="Wu D."/>
            <person name="Tindall B."/>
            <person name="Faehrich R."/>
            <person name="Brambilla E."/>
            <person name="Klenk H.-P."/>
            <person name="Eisen J.A."/>
        </authorList>
    </citation>
    <scope>NUCLEOTIDE SEQUENCE [LARGE SCALE GENOMIC DNA]</scope>
    <source>
        <strain evidence="7">ATCC 29530 / DSM 19594 / LMG 11500 / NCIMB 11436 / LSU 4</strain>
    </source>
</reference>
<evidence type="ECO:0000256" key="2">
    <source>
        <dbReference type="ARBA" id="ARBA00022723"/>
    </source>
</evidence>
<evidence type="ECO:0000256" key="4">
    <source>
        <dbReference type="ARBA" id="ARBA00023004"/>
    </source>
</evidence>
<dbReference type="SUPFAM" id="SSF51905">
    <property type="entry name" value="FAD/NAD(P)-binding domain"/>
    <property type="match status" value="1"/>
</dbReference>
<dbReference type="KEGG" id="rsi:Runsl_3324"/>
<dbReference type="PANTHER" id="PTHR43498:SF1">
    <property type="entry name" value="COB--COM HETERODISULFIDE REDUCTASE IRON-SULFUR SUBUNIT A"/>
    <property type="match status" value="1"/>
</dbReference>
<protein>
    <submittedName>
        <fullName evidence="6">Glucose-inhibited division protein A</fullName>
    </submittedName>
</protein>
<gene>
    <name evidence="6" type="ordered locus">Runsl_3324</name>
</gene>
<dbReference type="InterPro" id="IPR036188">
    <property type="entry name" value="FAD/NAD-bd_sf"/>
</dbReference>
<keyword evidence="1" id="KW-0004">4Fe-4S</keyword>
<dbReference type="RefSeq" id="WP_013929001.1">
    <property type="nucleotide sequence ID" value="NC_015703.1"/>
</dbReference>
<keyword evidence="3" id="KW-0560">Oxidoreductase</keyword>
<proteinExistence type="predicted"/>
<dbReference type="Pfam" id="PF12831">
    <property type="entry name" value="FAD_oxidored"/>
    <property type="match status" value="1"/>
</dbReference>
<dbReference type="EMBL" id="CP002859">
    <property type="protein sequence ID" value="AEI49696.1"/>
    <property type="molecule type" value="Genomic_DNA"/>
</dbReference>
<organism evidence="6 7">
    <name type="scientific">Runella slithyformis (strain ATCC 29530 / DSM 19594 / LMG 11500 / NCIMB 11436 / LSU 4)</name>
    <dbReference type="NCBI Taxonomy" id="761193"/>
    <lineage>
        <taxon>Bacteria</taxon>
        <taxon>Pseudomonadati</taxon>
        <taxon>Bacteroidota</taxon>
        <taxon>Cytophagia</taxon>
        <taxon>Cytophagales</taxon>
        <taxon>Spirosomataceae</taxon>
        <taxon>Runella</taxon>
    </lineage>
</organism>